<dbReference type="NCBIfam" id="NF045515">
    <property type="entry name" value="Glp_gephyrin"/>
    <property type="match status" value="1"/>
</dbReference>
<evidence type="ECO:0000256" key="3">
    <source>
        <dbReference type="ARBA" id="ARBA00005046"/>
    </source>
</evidence>
<dbReference type="AlphaFoldDB" id="W4Q0V3"/>
<dbReference type="Proteomes" id="UP000018890">
    <property type="component" value="Unassembled WGS sequence"/>
</dbReference>
<keyword evidence="8 13" id="KW-0808">Transferase</keyword>
<dbReference type="NCBIfam" id="TIGR00177">
    <property type="entry name" value="molyb_syn"/>
    <property type="match status" value="1"/>
</dbReference>
<dbReference type="Pfam" id="PF00994">
    <property type="entry name" value="MoCF_biosynth"/>
    <property type="match status" value="1"/>
</dbReference>
<proteinExistence type="inferred from homology"/>
<dbReference type="FunFam" id="3.40.980.10:FF:000004">
    <property type="entry name" value="Molybdopterin molybdenumtransferase"/>
    <property type="match status" value="1"/>
</dbReference>
<comment type="similarity">
    <text evidence="4 13">Belongs to the MoeA family.</text>
</comment>
<dbReference type="PANTHER" id="PTHR10192:SF5">
    <property type="entry name" value="GEPHYRIN"/>
    <property type="match status" value="1"/>
</dbReference>
<feature type="domain" description="MoaB/Mog" evidence="14">
    <location>
        <begin position="186"/>
        <end position="324"/>
    </location>
</feature>
<dbReference type="OrthoDB" id="9804758at2"/>
<accession>W4Q0V3</accession>
<dbReference type="InterPro" id="IPR005111">
    <property type="entry name" value="MoeA_C_domain_IV"/>
</dbReference>
<dbReference type="InterPro" id="IPR005110">
    <property type="entry name" value="MoeA_linker/N"/>
</dbReference>
<dbReference type="RefSeq" id="WP_034744515.1">
    <property type="nucleotide sequence ID" value="NZ_BAUT01000013.1"/>
</dbReference>
<dbReference type="InterPro" id="IPR036688">
    <property type="entry name" value="MoeA_C_domain_IV_sf"/>
</dbReference>
<dbReference type="GO" id="GO:0006777">
    <property type="term" value="P:Mo-molybdopterin cofactor biosynthetic process"/>
    <property type="evidence" value="ECO:0007669"/>
    <property type="project" value="UniProtKB-UniRule"/>
</dbReference>
<evidence type="ECO:0000256" key="2">
    <source>
        <dbReference type="ARBA" id="ARBA00002901"/>
    </source>
</evidence>
<comment type="caution">
    <text evidence="15">The sequence shown here is derived from an EMBL/GenBank/DDBJ whole genome shotgun (WGS) entry which is preliminary data.</text>
</comment>
<evidence type="ECO:0000313" key="16">
    <source>
        <dbReference type="Proteomes" id="UP000018890"/>
    </source>
</evidence>
<evidence type="ECO:0000256" key="1">
    <source>
        <dbReference type="ARBA" id="ARBA00001946"/>
    </source>
</evidence>
<dbReference type="GO" id="GO:0005829">
    <property type="term" value="C:cytosol"/>
    <property type="evidence" value="ECO:0007669"/>
    <property type="project" value="TreeGrafter"/>
</dbReference>
<dbReference type="Gene3D" id="3.40.980.10">
    <property type="entry name" value="MoaB/Mog-like domain"/>
    <property type="match status" value="1"/>
</dbReference>
<evidence type="ECO:0000256" key="10">
    <source>
        <dbReference type="ARBA" id="ARBA00022842"/>
    </source>
</evidence>
<comment type="function">
    <text evidence="2 13">Catalyzes the insertion of molybdate into adenylated molybdopterin with the concomitant release of AMP.</text>
</comment>
<dbReference type="InterPro" id="IPR001453">
    <property type="entry name" value="MoaB/Mog_dom"/>
</dbReference>
<dbReference type="STRING" id="1236970.JCM9140_1719"/>
<dbReference type="InterPro" id="IPR036425">
    <property type="entry name" value="MoaB/Mog-like_dom_sf"/>
</dbReference>
<dbReference type="UniPathway" id="UPA00344"/>
<evidence type="ECO:0000256" key="13">
    <source>
        <dbReference type="RuleBase" id="RU365090"/>
    </source>
</evidence>
<keyword evidence="7 13" id="KW-0500">Molybdenum</keyword>
<dbReference type="CDD" id="cd00887">
    <property type="entry name" value="MoeA"/>
    <property type="match status" value="1"/>
</dbReference>
<protein>
    <recommendedName>
        <fullName evidence="6 13">Molybdopterin molybdenumtransferase</fullName>
        <ecNumber evidence="5 13">2.10.1.1</ecNumber>
    </recommendedName>
</protein>
<evidence type="ECO:0000256" key="7">
    <source>
        <dbReference type="ARBA" id="ARBA00022505"/>
    </source>
</evidence>
<gene>
    <name evidence="15" type="ORF">JCM9140_1719</name>
</gene>
<dbReference type="Pfam" id="PF03454">
    <property type="entry name" value="MoeA_C"/>
    <property type="match status" value="1"/>
</dbReference>
<dbReference type="SUPFAM" id="SSF53218">
    <property type="entry name" value="Molybdenum cofactor biosynthesis proteins"/>
    <property type="match status" value="1"/>
</dbReference>
<keyword evidence="9 13" id="KW-0479">Metal-binding</keyword>
<dbReference type="GO" id="GO:0061599">
    <property type="term" value="F:molybdopterin molybdotransferase activity"/>
    <property type="evidence" value="ECO:0007669"/>
    <property type="project" value="UniProtKB-UniRule"/>
</dbReference>
<evidence type="ECO:0000256" key="9">
    <source>
        <dbReference type="ARBA" id="ARBA00022723"/>
    </source>
</evidence>
<dbReference type="SUPFAM" id="SSF63882">
    <property type="entry name" value="MoeA N-terminal region -like"/>
    <property type="match status" value="1"/>
</dbReference>
<evidence type="ECO:0000256" key="8">
    <source>
        <dbReference type="ARBA" id="ARBA00022679"/>
    </source>
</evidence>
<dbReference type="FunFam" id="2.170.190.11:FF:000001">
    <property type="entry name" value="Molybdopterin molybdenumtransferase"/>
    <property type="match status" value="1"/>
</dbReference>
<comment type="pathway">
    <text evidence="3 13">Cofactor biosynthesis; molybdopterin biosynthesis.</text>
</comment>
<organism evidence="15 16">
    <name type="scientific">Halalkalibacter wakoensis JCM 9140</name>
    <dbReference type="NCBI Taxonomy" id="1236970"/>
    <lineage>
        <taxon>Bacteria</taxon>
        <taxon>Bacillati</taxon>
        <taxon>Bacillota</taxon>
        <taxon>Bacilli</taxon>
        <taxon>Bacillales</taxon>
        <taxon>Bacillaceae</taxon>
        <taxon>Halalkalibacter</taxon>
    </lineage>
</organism>
<evidence type="ECO:0000256" key="6">
    <source>
        <dbReference type="ARBA" id="ARBA00021108"/>
    </source>
</evidence>
<dbReference type="Gene3D" id="2.40.340.10">
    <property type="entry name" value="MoeA, C-terminal, domain IV"/>
    <property type="match status" value="1"/>
</dbReference>
<reference evidence="15" key="1">
    <citation type="journal article" date="2014" name="Genome Announc.">
        <title>Draft Genome Sequences of Three Alkaliphilic Bacillus Strains, Bacillus wakoensis JCM 9140T, Bacillus akibai JCM 9157T, and Bacillus hemicellulosilyticus JCM 9152T.</title>
        <authorList>
            <person name="Yuki M."/>
            <person name="Oshima K."/>
            <person name="Suda W."/>
            <person name="Oshida Y."/>
            <person name="Kitamura K."/>
            <person name="Iida T."/>
            <person name="Hattori M."/>
            <person name="Ohkuma M."/>
        </authorList>
    </citation>
    <scope>NUCLEOTIDE SEQUENCE [LARGE SCALE GENOMIC DNA]</scope>
    <source>
        <strain evidence="15">JCM 9140</strain>
    </source>
</reference>
<dbReference type="InterPro" id="IPR036135">
    <property type="entry name" value="MoeA_linker/N_sf"/>
</dbReference>
<evidence type="ECO:0000256" key="5">
    <source>
        <dbReference type="ARBA" id="ARBA00013269"/>
    </source>
</evidence>
<comment type="catalytic activity">
    <reaction evidence="12">
        <text>adenylyl-molybdopterin + molybdate = Mo-molybdopterin + AMP + H(+)</text>
        <dbReference type="Rhea" id="RHEA:35047"/>
        <dbReference type="ChEBI" id="CHEBI:15378"/>
        <dbReference type="ChEBI" id="CHEBI:36264"/>
        <dbReference type="ChEBI" id="CHEBI:62727"/>
        <dbReference type="ChEBI" id="CHEBI:71302"/>
        <dbReference type="ChEBI" id="CHEBI:456215"/>
        <dbReference type="EC" id="2.10.1.1"/>
    </reaction>
</comment>
<keyword evidence="10 13" id="KW-0460">Magnesium</keyword>
<keyword evidence="11 13" id="KW-0501">Molybdenum cofactor biosynthesis</keyword>
<dbReference type="PANTHER" id="PTHR10192">
    <property type="entry name" value="MOLYBDOPTERIN BIOSYNTHESIS PROTEIN"/>
    <property type="match status" value="1"/>
</dbReference>
<dbReference type="GO" id="GO:0046872">
    <property type="term" value="F:metal ion binding"/>
    <property type="evidence" value="ECO:0007669"/>
    <property type="project" value="UniProtKB-UniRule"/>
</dbReference>
<comment type="cofactor">
    <cofactor evidence="1 13">
        <name>Mg(2+)</name>
        <dbReference type="ChEBI" id="CHEBI:18420"/>
    </cofactor>
</comment>
<dbReference type="EC" id="2.10.1.1" evidence="5 13"/>
<evidence type="ECO:0000256" key="12">
    <source>
        <dbReference type="ARBA" id="ARBA00047317"/>
    </source>
</evidence>
<sequence length="426" mass="46178">MVEKRKPIQVAEAVKRVISNDVMPQKEYVSIEESYGRFLAEDLLASHDVPAFDRSPYDGFAIRSEDTNAASSENPVSFTVVGEIGAGYVFNEEVQPFQVVRIMTGAPIPKGCDAVVMLELTKEISEKEILIKRLFKKGDNISYQGEDTKKGTVLVKKGTKINPGVVALLATFGYHEVAVAKQPVIGVIATGSELLNVDEPLAPGKIRNSNAYMILAQIERAGGKAKYFGKLDDDFDACLAETKKALAEVDMLITTGGVSVGDFDYVPAILKELGAEVLFNKVAMRPGSVTTVASLGDKMIYGLSGNPSACYVGFELFVRPMLRRAMYNAYPHLQKVTATLGVDFPKPNPFMRLVRAKVEYQNGTLVASPSGVDKSGIVSSLGGADCLLLLPGGTRGYEKGMTVDVLLLEDQQGSEWPWDNIVASYK</sequence>
<evidence type="ECO:0000256" key="4">
    <source>
        <dbReference type="ARBA" id="ARBA00010763"/>
    </source>
</evidence>
<evidence type="ECO:0000313" key="15">
    <source>
        <dbReference type="EMBL" id="GAE25711.1"/>
    </source>
</evidence>
<dbReference type="Pfam" id="PF03453">
    <property type="entry name" value="MoeA_N"/>
    <property type="match status" value="1"/>
</dbReference>
<evidence type="ECO:0000259" key="14">
    <source>
        <dbReference type="SMART" id="SM00852"/>
    </source>
</evidence>
<dbReference type="Gene3D" id="2.170.190.11">
    <property type="entry name" value="Molybdopterin biosynthesis moea protein, domain 3"/>
    <property type="match status" value="1"/>
</dbReference>
<name>W4Q0V3_9BACI</name>
<dbReference type="SUPFAM" id="SSF63867">
    <property type="entry name" value="MoeA C-terminal domain-like"/>
    <property type="match status" value="1"/>
</dbReference>
<evidence type="ECO:0000256" key="11">
    <source>
        <dbReference type="ARBA" id="ARBA00023150"/>
    </source>
</evidence>
<dbReference type="InterPro" id="IPR038987">
    <property type="entry name" value="MoeA-like"/>
</dbReference>
<keyword evidence="16" id="KW-1185">Reference proteome</keyword>
<dbReference type="EMBL" id="BAUT01000013">
    <property type="protein sequence ID" value="GAE25711.1"/>
    <property type="molecule type" value="Genomic_DNA"/>
</dbReference>
<dbReference type="SMART" id="SM00852">
    <property type="entry name" value="MoCF_biosynth"/>
    <property type="match status" value="1"/>
</dbReference>
<dbReference type="Gene3D" id="3.90.105.10">
    <property type="entry name" value="Molybdopterin biosynthesis moea protein, domain 2"/>
    <property type="match status" value="1"/>
</dbReference>